<name>A0A494Y1N0_9BACL</name>
<dbReference type="GO" id="GO:0016853">
    <property type="term" value="F:isomerase activity"/>
    <property type="evidence" value="ECO:0007669"/>
    <property type="project" value="UniProtKB-KW"/>
</dbReference>
<dbReference type="RefSeq" id="WP_120977452.1">
    <property type="nucleotide sequence ID" value="NZ_RBZM01000005.1"/>
</dbReference>
<dbReference type="SUPFAM" id="SSF51658">
    <property type="entry name" value="Xylose isomerase-like"/>
    <property type="match status" value="1"/>
</dbReference>
<organism evidence="2 3">
    <name type="scientific">Cohnella endophytica</name>
    <dbReference type="NCBI Taxonomy" id="2419778"/>
    <lineage>
        <taxon>Bacteria</taxon>
        <taxon>Bacillati</taxon>
        <taxon>Bacillota</taxon>
        <taxon>Bacilli</taxon>
        <taxon>Bacillales</taxon>
        <taxon>Paenibacillaceae</taxon>
        <taxon>Cohnella</taxon>
    </lineage>
</organism>
<sequence>MIRGLTRAGIGGVSDEQLIKLAARYGFSAVDIDALALINNRGLPAARELLEQNGVTIGSIELPVEWRESDTKFRQSMKDLAVTAEAAAALGCRNCCTYILPSTDEEPAAYMAQTIKRMRVIAAVLEVYEIRLGLEFVGPHHLRTNWKYPFIWTVKDTLLMIGAIGRPNVGLLVDTYHCHTTGFTSQDLLTLNKEQIIHVHINDAYDLPIEQLTDYDRLYPGEGVIDLAGMMGSLQKIGYLGAVSQEVLRAVSPSESIDDLLMRSKSGFDKVFLSDSQGAQI</sequence>
<keyword evidence="2" id="KW-0413">Isomerase</keyword>
<dbReference type="InterPro" id="IPR013022">
    <property type="entry name" value="Xyl_isomerase-like_TIM-brl"/>
</dbReference>
<dbReference type="EMBL" id="RBZM01000005">
    <property type="protein sequence ID" value="RKP54347.1"/>
    <property type="molecule type" value="Genomic_DNA"/>
</dbReference>
<dbReference type="InterPro" id="IPR036237">
    <property type="entry name" value="Xyl_isomerase-like_sf"/>
</dbReference>
<dbReference type="PANTHER" id="PTHR12110:SF21">
    <property type="entry name" value="XYLOSE ISOMERASE-LIKE TIM BARREL DOMAIN-CONTAINING PROTEIN"/>
    <property type="match status" value="1"/>
</dbReference>
<dbReference type="AlphaFoldDB" id="A0A494Y1N0"/>
<dbReference type="Gene3D" id="3.20.20.150">
    <property type="entry name" value="Divalent-metal-dependent TIM barrel enzymes"/>
    <property type="match status" value="1"/>
</dbReference>
<proteinExistence type="predicted"/>
<dbReference type="Proteomes" id="UP000282076">
    <property type="component" value="Unassembled WGS sequence"/>
</dbReference>
<dbReference type="InterPro" id="IPR050312">
    <property type="entry name" value="IolE/XylAMocC-like"/>
</dbReference>
<gene>
    <name evidence="2" type="ORF">D7Z26_13390</name>
</gene>
<evidence type="ECO:0000313" key="2">
    <source>
        <dbReference type="EMBL" id="RKP54347.1"/>
    </source>
</evidence>
<evidence type="ECO:0000259" key="1">
    <source>
        <dbReference type="Pfam" id="PF01261"/>
    </source>
</evidence>
<dbReference type="Pfam" id="PF01261">
    <property type="entry name" value="AP_endonuc_2"/>
    <property type="match status" value="1"/>
</dbReference>
<keyword evidence="3" id="KW-1185">Reference proteome</keyword>
<comment type="caution">
    <text evidence="2">The sequence shown here is derived from an EMBL/GenBank/DDBJ whole genome shotgun (WGS) entry which is preliminary data.</text>
</comment>
<feature type="domain" description="Xylose isomerase-like TIM barrel" evidence="1">
    <location>
        <begin position="20"/>
        <end position="250"/>
    </location>
</feature>
<protein>
    <submittedName>
        <fullName evidence="2">Sugar phosphate isomerase/epimerase</fullName>
    </submittedName>
</protein>
<reference evidence="2 3" key="1">
    <citation type="submission" date="2018-10" db="EMBL/GenBank/DDBJ databases">
        <title>Cohnella sp. M2MS4P-1, whole genome shotgun sequence.</title>
        <authorList>
            <person name="Tuo L."/>
        </authorList>
    </citation>
    <scope>NUCLEOTIDE SEQUENCE [LARGE SCALE GENOMIC DNA]</scope>
    <source>
        <strain evidence="2 3">M2MS4P-1</strain>
    </source>
</reference>
<evidence type="ECO:0000313" key="3">
    <source>
        <dbReference type="Proteomes" id="UP000282076"/>
    </source>
</evidence>
<dbReference type="OrthoDB" id="9782626at2"/>
<accession>A0A494Y1N0</accession>
<dbReference type="PANTHER" id="PTHR12110">
    <property type="entry name" value="HYDROXYPYRUVATE ISOMERASE"/>
    <property type="match status" value="1"/>
</dbReference>